<dbReference type="Proteomes" id="UP001595420">
    <property type="component" value="Unassembled WGS sequence"/>
</dbReference>
<evidence type="ECO:0000259" key="1">
    <source>
        <dbReference type="Pfam" id="PF12766"/>
    </source>
</evidence>
<feature type="domain" description="Pyridoxamine 5'-phosphate oxidase Alr4036 family FMN-binding" evidence="1">
    <location>
        <begin position="39"/>
        <end position="116"/>
    </location>
</feature>
<dbReference type="InterPro" id="IPR000659">
    <property type="entry name" value="Pyridox_Oxase"/>
</dbReference>
<dbReference type="PANTHER" id="PTHR10851:SF3">
    <property type="entry name" value="PYRIDOXINE_PYRIDOXAMINE 5'-PHOSPHATE OXIDASE 2"/>
    <property type="match status" value="1"/>
</dbReference>
<organism evidence="2 3">
    <name type="scientific">Falsiroseomonas tokyonensis</name>
    <dbReference type="NCBI Taxonomy" id="430521"/>
    <lineage>
        <taxon>Bacteria</taxon>
        <taxon>Pseudomonadati</taxon>
        <taxon>Pseudomonadota</taxon>
        <taxon>Alphaproteobacteria</taxon>
        <taxon>Acetobacterales</taxon>
        <taxon>Roseomonadaceae</taxon>
        <taxon>Falsiroseomonas</taxon>
    </lineage>
</organism>
<name>A0ABV7BQW6_9PROT</name>
<dbReference type="InterPro" id="IPR024624">
    <property type="entry name" value="Pyridox_Oxase_Alr4036_FMN-bd"/>
</dbReference>
<comment type="caution">
    <text evidence="2">The sequence shown here is derived from an EMBL/GenBank/DDBJ whole genome shotgun (WGS) entry which is preliminary data.</text>
</comment>
<dbReference type="Pfam" id="PF12766">
    <property type="entry name" value="Pyridox_oxase_2"/>
    <property type="match status" value="1"/>
</dbReference>
<dbReference type="EMBL" id="JBHRSB010000002">
    <property type="protein sequence ID" value="MFC2999997.1"/>
    <property type="molecule type" value="Genomic_DNA"/>
</dbReference>
<keyword evidence="3" id="KW-1185">Reference proteome</keyword>
<evidence type="ECO:0000313" key="3">
    <source>
        <dbReference type="Proteomes" id="UP001595420"/>
    </source>
</evidence>
<evidence type="ECO:0000313" key="2">
    <source>
        <dbReference type="EMBL" id="MFC2999997.1"/>
    </source>
</evidence>
<dbReference type="PANTHER" id="PTHR10851">
    <property type="entry name" value="PYRIDOXINE-5-PHOSPHATE OXIDASE"/>
    <property type="match status" value="1"/>
</dbReference>
<accession>A0ABV7BQW6</accession>
<gene>
    <name evidence="2" type="ORF">ACFOD3_08830</name>
</gene>
<reference evidence="3" key="1">
    <citation type="journal article" date="2019" name="Int. J. Syst. Evol. Microbiol.">
        <title>The Global Catalogue of Microorganisms (GCM) 10K type strain sequencing project: providing services to taxonomists for standard genome sequencing and annotation.</title>
        <authorList>
            <consortium name="The Broad Institute Genomics Platform"/>
            <consortium name="The Broad Institute Genome Sequencing Center for Infectious Disease"/>
            <person name="Wu L."/>
            <person name="Ma J."/>
        </authorList>
    </citation>
    <scope>NUCLEOTIDE SEQUENCE [LARGE SCALE GENOMIC DNA]</scope>
    <source>
        <strain evidence="3">CGMCC 1.16855</strain>
    </source>
</reference>
<sequence>MSPTPEALRGTPEALRGAPDLQATLAEAFALLARGVADRRYAFHTPTLATAGADGFPAARSVVLRGFEAGARRLRLHSDSRAGKVAELASDPRAALHFYDPAAAIQLRLAGRVTLHRADAVAEAAWAGSHDFSRRCYAIEPAPGTPCPAPPPAPTDSAAGWPNFCVLRLQVVRLEWLHLAAAGHRRALFTWPEGQPPAAGWLVP</sequence>
<dbReference type="RefSeq" id="WP_216836060.1">
    <property type="nucleotide sequence ID" value="NZ_JAFNJS010000002.1"/>
</dbReference>
<protein>
    <submittedName>
        <fullName evidence="2">Pyridoxamine 5'-phosphate oxidase family protein</fullName>
    </submittedName>
</protein>
<proteinExistence type="predicted"/>